<sequence length="82" mass="8847">MGLSPVTFFTVLAVAVDFYYAVLGFLEPQPQVPQDRGAAERETVEPLPLPVQLGEITEEELRAYDSSGPKLPATHGHQGPGL</sequence>
<keyword evidence="4" id="KW-1185">Reference proteome</keyword>
<keyword evidence="2" id="KW-1133">Transmembrane helix</keyword>
<name>A0A9E7F217_9LILI</name>
<evidence type="ECO:0000313" key="4">
    <source>
        <dbReference type="Proteomes" id="UP001055439"/>
    </source>
</evidence>
<keyword evidence="2" id="KW-0812">Transmembrane</keyword>
<reference evidence="3" key="1">
    <citation type="submission" date="2022-05" db="EMBL/GenBank/DDBJ databases">
        <title>The Musa troglodytarum L. genome provides insights into the mechanism of non-climacteric behaviour and enrichment of carotenoids.</title>
        <authorList>
            <person name="Wang J."/>
        </authorList>
    </citation>
    <scope>NUCLEOTIDE SEQUENCE</scope>
    <source>
        <tissue evidence="3">Leaf</tissue>
    </source>
</reference>
<proteinExistence type="predicted"/>
<evidence type="ECO:0000256" key="1">
    <source>
        <dbReference type="SAM" id="MobiDB-lite"/>
    </source>
</evidence>
<dbReference type="Proteomes" id="UP001055439">
    <property type="component" value="Chromosome 2"/>
</dbReference>
<feature type="region of interest" description="Disordered" evidence="1">
    <location>
        <begin position="62"/>
        <end position="82"/>
    </location>
</feature>
<accession>A0A9E7F217</accession>
<gene>
    <name evidence="3" type="ORF">MUK42_25669</name>
</gene>
<evidence type="ECO:0000256" key="2">
    <source>
        <dbReference type="SAM" id="Phobius"/>
    </source>
</evidence>
<keyword evidence="2" id="KW-0472">Membrane</keyword>
<evidence type="ECO:0000313" key="3">
    <source>
        <dbReference type="EMBL" id="URD88330.1"/>
    </source>
</evidence>
<organism evidence="3 4">
    <name type="scientific">Musa troglodytarum</name>
    <name type="common">fe'i banana</name>
    <dbReference type="NCBI Taxonomy" id="320322"/>
    <lineage>
        <taxon>Eukaryota</taxon>
        <taxon>Viridiplantae</taxon>
        <taxon>Streptophyta</taxon>
        <taxon>Embryophyta</taxon>
        <taxon>Tracheophyta</taxon>
        <taxon>Spermatophyta</taxon>
        <taxon>Magnoliopsida</taxon>
        <taxon>Liliopsida</taxon>
        <taxon>Zingiberales</taxon>
        <taxon>Musaceae</taxon>
        <taxon>Musa</taxon>
    </lineage>
</organism>
<dbReference type="EMBL" id="CP097504">
    <property type="protein sequence ID" value="URD88330.1"/>
    <property type="molecule type" value="Genomic_DNA"/>
</dbReference>
<feature type="transmembrane region" description="Helical" evidence="2">
    <location>
        <begin position="6"/>
        <end position="26"/>
    </location>
</feature>
<dbReference type="AlphaFoldDB" id="A0A9E7F217"/>
<protein>
    <submittedName>
        <fullName evidence="3">Cytochrome b5-like Heme/Steroid binding domain</fullName>
    </submittedName>
</protein>